<proteinExistence type="predicted"/>
<dbReference type="RefSeq" id="WP_164849898.1">
    <property type="nucleotide sequence ID" value="NZ_SACK01000002.1"/>
</dbReference>
<evidence type="ECO:0000313" key="3">
    <source>
        <dbReference type="Proteomes" id="UP000282759"/>
    </source>
</evidence>
<dbReference type="Proteomes" id="UP000282759">
    <property type="component" value="Unassembled WGS sequence"/>
</dbReference>
<reference evidence="2 3" key="1">
    <citation type="submission" date="2019-01" db="EMBL/GenBank/DDBJ databases">
        <authorList>
            <person name="Chen W.-M."/>
        </authorList>
    </citation>
    <scope>NUCLEOTIDE SEQUENCE [LARGE SCALE GENOMIC DNA]</scope>
    <source>
        <strain evidence="2 3">YBJ-36</strain>
    </source>
</reference>
<sequence>MKPYFELRRIRDFGEIISDTFTFFKENFKDLFKPMLIICSVFILLNLVTLFVMQRNAAEGVSAMANGTYNNDFDLPRWSINAFISSFIYYFSYLFFNFSIFIITYSYIAVFKEKPEGEKPTLNEVWGYYRYYFLRAVGSSIVCTLLIGIGIVFCLLPGIYFGIVLCLVLPVIIFENASFGYAFNKSFTLIKGNWWLTFGVLIVLFLVLLVSSLIIIVPSAIIQQTQLLINPEGWIWPVFILLMLFYNLFLLSYSLVAIAISMCYFSYSEQKDGTGLIDRINTLGMNDQSSHLPNEEF</sequence>
<keyword evidence="1" id="KW-0472">Membrane</keyword>
<name>A0A3S2UQE3_9SPHI</name>
<feature type="transmembrane region" description="Helical" evidence="1">
    <location>
        <begin position="159"/>
        <end position="183"/>
    </location>
</feature>
<feature type="transmembrane region" description="Helical" evidence="1">
    <location>
        <begin position="195"/>
        <end position="222"/>
    </location>
</feature>
<evidence type="ECO:0000256" key="1">
    <source>
        <dbReference type="SAM" id="Phobius"/>
    </source>
</evidence>
<comment type="caution">
    <text evidence="2">The sequence shown here is derived from an EMBL/GenBank/DDBJ whole genome shotgun (WGS) entry which is preliminary data.</text>
</comment>
<keyword evidence="3" id="KW-1185">Reference proteome</keyword>
<accession>A0A3S2UQE3</accession>
<organism evidence="2 3">
    <name type="scientific">Mucilaginibacter limnophilus</name>
    <dbReference type="NCBI Taxonomy" id="1932778"/>
    <lineage>
        <taxon>Bacteria</taxon>
        <taxon>Pseudomonadati</taxon>
        <taxon>Bacteroidota</taxon>
        <taxon>Sphingobacteriia</taxon>
        <taxon>Sphingobacteriales</taxon>
        <taxon>Sphingobacteriaceae</taxon>
        <taxon>Mucilaginibacter</taxon>
    </lineage>
</organism>
<evidence type="ECO:0000313" key="2">
    <source>
        <dbReference type="EMBL" id="RVU01922.1"/>
    </source>
</evidence>
<feature type="transmembrane region" description="Helical" evidence="1">
    <location>
        <begin position="35"/>
        <end position="53"/>
    </location>
</feature>
<dbReference type="EMBL" id="SACK01000002">
    <property type="protein sequence ID" value="RVU01922.1"/>
    <property type="molecule type" value="Genomic_DNA"/>
</dbReference>
<keyword evidence="1" id="KW-0812">Transmembrane</keyword>
<gene>
    <name evidence="2" type="ORF">EOD41_08175</name>
</gene>
<protein>
    <recommendedName>
        <fullName evidence="4">Glycerophosphoryl diester phosphodiesterase membrane domain-containing protein</fullName>
    </recommendedName>
</protein>
<feature type="transmembrane region" description="Helical" evidence="1">
    <location>
        <begin position="87"/>
        <end position="111"/>
    </location>
</feature>
<feature type="transmembrane region" description="Helical" evidence="1">
    <location>
        <begin position="234"/>
        <end position="267"/>
    </location>
</feature>
<dbReference type="AlphaFoldDB" id="A0A3S2UQE3"/>
<feature type="transmembrane region" description="Helical" evidence="1">
    <location>
        <begin position="132"/>
        <end position="153"/>
    </location>
</feature>
<evidence type="ECO:0008006" key="4">
    <source>
        <dbReference type="Google" id="ProtNLM"/>
    </source>
</evidence>
<keyword evidence="1" id="KW-1133">Transmembrane helix</keyword>